<dbReference type="InterPro" id="IPR020846">
    <property type="entry name" value="MFS_dom"/>
</dbReference>
<feature type="transmembrane region" description="Helical" evidence="7">
    <location>
        <begin position="67"/>
        <end position="88"/>
    </location>
</feature>
<feature type="region of interest" description="Disordered" evidence="6">
    <location>
        <begin position="1"/>
        <end position="20"/>
    </location>
</feature>
<feature type="transmembrane region" description="Helical" evidence="7">
    <location>
        <begin position="233"/>
        <end position="257"/>
    </location>
</feature>
<evidence type="ECO:0000256" key="2">
    <source>
        <dbReference type="ARBA" id="ARBA00022448"/>
    </source>
</evidence>
<dbReference type="InterPro" id="IPR011701">
    <property type="entry name" value="MFS"/>
</dbReference>
<evidence type="ECO:0000256" key="4">
    <source>
        <dbReference type="ARBA" id="ARBA00022989"/>
    </source>
</evidence>
<feature type="transmembrane region" description="Helical" evidence="7">
    <location>
        <begin position="410"/>
        <end position="429"/>
    </location>
</feature>
<dbReference type="GO" id="GO:0016020">
    <property type="term" value="C:membrane"/>
    <property type="evidence" value="ECO:0007669"/>
    <property type="project" value="UniProtKB-SubCell"/>
</dbReference>
<dbReference type="OrthoDB" id="446368at2759"/>
<evidence type="ECO:0000256" key="3">
    <source>
        <dbReference type="ARBA" id="ARBA00022692"/>
    </source>
</evidence>
<evidence type="ECO:0000256" key="6">
    <source>
        <dbReference type="SAM" id="MobiDB-lite"/>
    </source>
</evidence>
<keyword evidence="2" id="KW-0813">Transport</keyword>
<evidence type="ECO:0000313" key="9">
    <source>
        <dbReference type="EMBL" id="CAD7243441.1"/>
    </source>
</evidence>
<dbReference type="SUPFAM" id="SSF103473">
    <property type="entry name" value="MFS general substrate transporter"/>
    <property type="match status" value="1"/>
</dbReference>
<dbReference type="InterPro" id="IPR036259">
    <property type="entry name" value="MFS_trans_sf"/>
</dbReference>
<organism evidence="9">
    <name type="scientific">Darwinula stevensoni</name>
    <dbReference type="NCBI Taxonomy" id="69355"/>
    <lineage>
        <taxon>Eukaryota</taxon>
        <taxon>Metazoa</taxon>
        <taxon>Ecdysozoa</taxon>
        <taxon>Arthropoda</taxon>
        <taxon>Crustacea</taxon>
        <taxon>Oligostraca</taxon>
        <taxon>Ostracoda</taxon>
        <taxon>Podocopa</taxon>
        <taxon>Podocopida</taxon>
        <taxon>Darwinulocopina</taxon>
        <taxon>Darwinuloidea</taxon>
        <taxon>Darwinulidae</taxon>
        <taxon>Darwinula</taxon>
    </lineage>
</organism>
<keyword evidence="5 7" id="KW-0472">Membrane</keyword>
<reference evidence="9" key="1">
    <citation type="submission" date="2020-11" db="EMBL/GenBank/DDBJ databases">
        <authorList>
            <person name="Tran Van P."/>
        </authorList>
    </citation>
    <scope>NUCLEOTIDE SEQUENCE</scope>
</reference>
<feature type="transmembrane region" description="Helical" evidence="7">
    <location>
        <begin position="333"/>
        <end position="356"/>
    </location>
</feature>
<dbReference type="PROSITE" id="PS50850">
    <property type="entry name" value="MFS"/>
    <property type="match status" value="1"/>
</dbReference>
<feature type="transmembrane region" description="Helical" evidence="7">
    <location>
        <begin position="31"/>
        <end position="55"/>
    </location>
</feature>
<dbReference type="AlphaFoldDB" id="A0A7R8X3Q1"/>
<feature type="transmembrane region" description="Helical" evidence="7">
    <location>
        <begin position="126"/>
        <end position="152"/>
    </location>
</feature>
<feature type="transmembrane region" description="Helical" evidence="7">
    <location>
        <begin position="100"/>
        <end position="120"/>
    </location>
</feature>
<evidence type="ECO:0000256" key="7">
    <source>
        <dbReference type="SAM" id="Phobius"/>
    </source>
</evidence>
<proteinExistence type="predicted"/>
<dbReference type="PANTHER" id="PTHR23506:SF26">
    <property type="entry name" value="MFS-TYPE TRANSPORTER SLC18B1"/>
    <property type="match status" value="1"/>
</dbReference>
<dbReference type="Proteomes" id="UP000677054">
    <property type="component" value="Unassembled WGS sequence"/>
</dbReference>
<keyword evidence="4 7" id="KW-1133">Transmembrane helix</keyword>
<dbReference type="InterPro" id="IPR050930">
    <property type="entry name" value="MFS_Vesicular_Transporter"/>
</dbReference>
<dbReference type="Gene3D" id="1.20.1250.20">
    <property type="entry name" value="MFS general substrate transporter like domains"/>
    <property type="match status" value="2"/>
</dbReference>
<feature type="transmembrane region" description="Helical" evidence="7">
    <location>
        <begin position="301"/>
        <end position="321"/>
    </location>
</feature>
<dbReference type="Pfam" id="PF07690">
    <property type="entry name" value="MFS_1"/>
    <property type="match status" value="1"/>
</dbReference>
<keyword evidence="3 7" id="KW-0812">Transmembrane</keyword>
<evidence type="ECO:0000256" key="5">
    <source>
        <dbReference type="ARBA" id="ARBA00023136"/>
    </source>
</evidence>
<feature type="transmembrane region" description="Helical" evidence="7">
    <location>
        <begin position="173"/>
        <end position="189"/>
    </location>
</feature>
<dbReference type="GO" id="GO:0022857">
    <property type="term" value="F:transmembrane transporter activity"/>
    <property type="evidence" value="ECO:0007669"/>
    <property type="project" value="InterPro"/>
</dbReference>
<accession>A0A7R8X3Q1</accession>
<sequence length="487" mass="52875">MSEKQSLLPDGKEDEEERGSSGCLSLSRRQWCVLFVLYLASMSTSFAICLFPPFFPKIAETKGASASVYGFIIGTNCLVSFLVTPFVGENLSKIGMKFSFVAGVFVSGGCCILSGFLEWFPPGLEFVLMAVAIRTVQATANAGVIVSTFAYIAMEFPNSVAAVFSFNRTMTNVAQMAGPIVGGALYEVGGFKMPFLVMGILEILVCFPSYFLLPEYETERKDKKKGLGLMRLLKVPTIWISFLGLILSTLANGFITITLEPQVLRKFSLTPFFVGLVFGLKDGTNSITCPVWGHFCDRSSVSFKTLMIISVLMVGLSLLFLGPFPYLPIPETLGVVIGGLALYGVGIAGVQVVGLIDSMHEAIYAGFPDTADTHGLVSGVWSSLGGAGRFISRWGSGILVDKIGYRDSSAIVTVPLLVLAFLTFGYTLIKKTTPQRHIQETEVESTPIQTRNAGEMGYATSLKLPRRRFTLCTEEDFSKTSSFNAIY</sequence>
<feature type="domain" description="Major facilitator superfamily (MFS) profile" evidence="8">
    <location>
        <begin position="33"/>
        <end position="433"/>
    </location>
</feature>
<dbReference type="EMBL" id="LR899950">
    <property type="protein sequence ID" value="CAD7243441.1"/>
    <property type="molecule type" value="Genomic_DNA"/>
</dbReference>
<dbReference type="EMBL" id="CAJPEV010000433">
    <property type="protein sequence ID" value="CAG0885218.1"/>
    <property type="molecule type" value="Genomic_DNA"/>
</dbReference>
<protein>
    <recommendedName>
        <fullName evidence="8">Major facilitator superfamily (MFS) profile domain-containing protein</fullName>
    </recommendedName>
</protein>
<evidence type="ECO:0000259" key="8">
    <source>
        <dbReference type="PROSITE" id="PS50850"/>
    </source>
</evidence>
<keyword evidence="10" id="KW-1185">Reference proteome</keyword>
<gene>
    <name evidence="9" type="ORF">DSTB1V02_LOCUS3365</name>
</gene>
<name>A0A7R8X3Q1_9CRUS</name>
<feature type="transmembrane region" description="Helical" evidence="7">
    <location>
        <begin position="195"/>
        <end position="213"/>
    </location>
</feature>
<evidence type="ECO:0000313" key="10">
    <source>
        <dbReference type="Proteomes" id="UP000677054"/>
    </source>
</evidence>
<dbReference type="PANTHER" id="PTHR23506">
    <property type="entry name" value="GH10249P"/>
    <property type="match status" value="1"/>
</dbReference>
<evidence type="ECO:0000256" key="1">
    <source>
        <dbReference type="ARBA" id="ARBA00004141"/>
    </source>
</evidence>
<comment type="subcellular location">
    <subcellularLocation>
        <location evidence="1">Membrane</location>
        <topology evidence="1">Multi-pass membrane protein</topology>
    </subcellularLocation>
</comment>